<feature type="transmembrane region" description="Helical" evidence="7">
    <location>
        <begin position="193"/>
        <end position="216"/>
    </location>
</feature>
<gene>
    <name evidence="9" type="ORF">VPNG_09873</name>
</gene>
<dbReference type="Gene3D" id="1.20.1250.20">
    <property type="entry name" value="MFS general substrate transporter like domains"/>
    <property type="match status" value="2"/>
</dbReference>
<feature type="transmembrane region" description="Helical" evidence="7">
    <location>
        <begin position="331"/>
        <end position="355"/>
    </location>
</feature>
<name>A0A423VNP3_9PEZI</name>
<feature type="transmembrane region" description="Helical" evidence="7">
    <location>
        <begin position="105"/>
        <end position="124"/>
    </location>
</feature>
<dbReference type="FunCoup" id="A0A423VNP3">
    <property type="interactions" value="16"/>
</dbReference>
<feature type="transmembrane region" description="Helical" evidence="7">
    <location>
        <begin position="136"/>
        <end position="155"/>
    </location>
</feature>
<dbReference type="PROSITE" id="PS50850">
    <property type="entry name" value="MFS"/>
    <property type="match status" value="1"/>
</dbReference>
<dbReference type="SUPFAM" id="SSF103473">
    <property type="entry name" value="MFS general substrate transporter"/>
    <property type="match status" value="1"/>
</dbReference>
<dbReference type="PANTHER" id="PTHR23501:SF191">
    <property type="entry name" value="VACUOLAR BASIC AMINO ACID TRANSPORTER 4"/>
    <property type="match status" value="1"/>
</dbReference>
<dbReference type="OrthoDB" id="3437016at2759"/>
<evidence type="ECO:0000256" key="7">
    <source>
        <dbReference type="SAM" id="Phobius"/>
    </source>
</evidence>
<evidence type="ECO:0000256" key="6">
    <source>
        <dbReference type="SAM" id="MobiDB-lite"/>
    </source>
</evidence>
<dbReference type="EMBL" id="LKEB01000084">
    <property type="protein sequence ID" value="ROV92631.1"/>
    <property type="molecule type" value="Genomic_DNA"/>
</dbReference>
<dbReference type="GO" id="GO:0000329">
    <property type="term" value="C:fungal-type vacuole membrane"/>
    <property type="evidence" value="ECO:0007669"/>
    <property type="project" value="TreeGrafter"/>
</dbReference>
<feature type="transmembrane region" description="Helical" evidence="7">
    <location>
        <begin position="292"/>
        <end position="311"/>
    </location>
</feature>
<dbReference type="Pfam" id="PF07690">
    <property type="entry name" value="MFS_1"/>
    <property type="match status" value="1"/>
</dbReference>
<feature type="transmembrane region" description="Helical" evidence="7">
    <location>
        <begin position="424"/>
        <end position="450"/>
    </location>
</feature>
<dbReference type="AlphaFoldDB" id="A0A423VNP3"/>
<protein>
    <recommendedName>
        <fullName evidence="8">Major facilitator superfamily (MFS) profile domain-containing protein</fullName>
    </recommendedName>
</protein>
<dbReference type="GO" id="GO:0015174">
    <property type="term" value="F:basic amino acid transmembrane transporter activity"/>
    <property type="evidence" value="ECO:0007669"/>
    <property type="project" value="TreeGrafter"/>
</dbReference>
<keyword evidence="4 7" id="KW-1133">Transmembrane helix</keyword>
<dbReference type="InParanoid" id="A0A423VNP3"/>
<feature type="transmembrane region" description="Helical" evidence="7">
    <location>
        <begin position="161"/>
        <end position="181"/>
    </location>
</feature>
<reference evidence="9 10" key="1">
    <citation type="submission" date="2015-09" db="EMBL/GenBank/DDBJ databases">
        <title>Host preference determinants of Valsa canker pathogens revealed by comparative genomics.</title>
        <authorList>
            <person name="Yin Z."/>
            <person name="Huang L."/>
        </authorList>
    </citation>
    <scope>NUCLEOTIDE SEQUENCE [LARGE SCALE GENOMIC DNA]</scope>
    <source>
        <strain evidence="9 10">SXYLt</strain>
    </source>
</reference>
<dbReference type="PANTHER" id="PTHR23501">
    <property type="entry name" value="MAJOR FACILITATOR SUPERFAMILY"/>
    <property type="match status" value="1"/>
</dbReference>
<evidence type="ECO:0000259" key="8">
    <source>
        <dbReference type="PROSITE" id="PS50850"/>
    </source>
</evidence>
<feature type="domain" description="Major facilitator superfamily (MFS) profile" evidence="8">
    <location>
        <begin position="71"/>
        <end position="557"/>
    </location>
</feature>
<evidence type="ECO:0000256" key="1">
    <source>
        <dbReference type="ARBA" id="ARBA00004127"/>
    </source>
</evidence>
<organism evidence="9 10">
    <name type="scientific">Cytospora leucostoma</name>
    <dbReference type="NCBI Taxonomy" id="1230097"/>
    <lineage>
        <taxon>Eukaryota</taxon>
        <taxon>Fungi</taxon>
        <taxon>Dikarya</taxon>
        <taxon>Ascomycota</taxon>
        <taxon>Pezizomycotina</taxon>
        <taxon>Sordariomycetes</taxon>
        <taxon>Sordariomycetidae</taxon>
        <taxon>Diaporthales</taxon>
        <taxon>Cytosporaceae</taxon>
        <taxon>Cytospora</taxon>
    </lineage>
</organism>
<evidence type="ECO:0000256" key="2">
    <source>
        <dbReference type="ARBA" id="ARBA00022448"/>
    </source>
</evidence>
<feature type="region of interest" description="Disordered" evidence="6">
    <location>
        <begin position="1"/>
        <end position="54"/>
    </location>
</feature>
<keyword evidence="3 7" id="KW-0812">Transmembrane</keyword>
<keyword evidence="10" id="KW-1185">Reference proteome</keyword>
<feature type="transmembrane region" description="Helical" evidence="7">
    <location>
        <begin position="228"/>
        <end position="246"/>
    </location>
</feature>
<feature type="transmembrane region" description="Helical" evidence="7">
    <location>
        <begin position="367"/>
        <end position="386"/>
    </location>
</feature>
<keyword evidence="2" id="KW-0813">Transport</keyword>
<comment type="caution">
    <text evidence="9">The sequence shown here is derived from an EMBL/GenBank/DDBJ whole genome shotgun (WGS) entry which is preliminary data.</text>
</comment>
<keyword evidence="5 7" id="KW-0472">Membrane</keyword>
<dbReference type="GO" id="GO:0012505">
    <property type="term" value="C:endomembrane system"/>
    <property type="evidence" value="ECO:0007669"/>
    <property type="project" value="UniProtKB-SubCell"/>
</dbReference>
<dbReference type="InterPro" id="IPR011701">
    <property type="entry name" value="MFS"/>
</dbReference>
<evidence type="ECO:0000313" key="10">
    <source>
        <dbReference type="Proteomes" id="UP000285146"/>
    </source>
</evidence>
<evidence type="ECO:0000256" key="5">
    <source>
        <dbReference type="ARBA" id="ARBA00023136"/>
    </source>
</evidence>
<feature type="transmembrane region" description="Helical" evidence="7">
    <location>
        <begin position="258"/>
        <end position="280"/>
    </location>
</feature>
<evidence type="ECO:0000313" key="9">
    <source>
        <dbReference type="EMBL" id="ROV92631.1"/>
    </source>
</evidence>
<feature type="transmembrane region" description="Helical" evidence="7">
    <location>
        <begin position="533"/>
        <end position="552"/>
    </location>
</feature>
<comment type="subcellular location">
    <subcellularLocation>
        <location evidence="1">Endomembrane system</location>
        <topology evidence="1">Multi-pass membrane protein</topology>
    </subcellularLocation>
</comment>
<dbReference type="InterPro" id="IPR020846">
    <property type="entry name" value="MFS_dom"/>
</dbReference>
<dbReference type="Proteomes" id="UP000285146">
    <property type="component" value="Unassembled WGS sequence"/>
</dbReference>
<evidence type="ECO:0000256" key="3">
    <source>
        <dbReference type="ARBA" id="ARBA00022692"/>
    </source>
</evidence>
<evidence type="ECO:0000256" key="4">
    <source>
        <dbReference type="ARBA" id="ARBA00022989"/>
    </source>
</evidence>
<sequence>MGPQHDSAIIDPRQAPALNGARDDETVPLLNGQSEQPAADGEGQQPHGGAPQDREQTVLVGDVTGPRLWLILSSAYVGVFLGAIDSTIIATLSAPISSEFKSLSLLSWLATAYLIANAACQPISGRLTDIFGRGPGLVFSNIFFALGNLMCGLAQSDAVMIAGRVVAGIGGGGLMSISTFLASDLVPLRNRGVVQGIGNICFGTGAMLGGVFGGFVNDNSSHGWRLAFLIQVPVIIVSGLLVFFLVKVPPKASNKSYLSRIDFVGALLIVSFLVVLLLGLNAGGNLVPWTDPLVLTTLPLSLVLLIGFILWESRAALPIIPVRILAHRTVFTACLTNLTCTMANTILVFYVPVYLQVLGHSPTQSGFRILFASLGVSISSIGCGLIMKRTGRYLALGVFFVGLFGAGCDMFSALDAESPDWIPFLAFVLTGAGYGGMLTVTLLACIAAVDHSQQAVITSATYAFRSVGATLGVTVASAVYQNLLKARLWERFGSLPGAAAEIKRIRDDLDELQHLPEGWWDGVIKSFMEAFRGVWVTTMGLALVALVSVSLMKQHTLHSNLARRAD</sequence>
<feature type="transmembrane region" description="Helical" evidence="7">
    <location>
        <begin position="462"/>
        <end position="480"/>
    </location>
</feature>
<proteinExistence type="predicted"/>
<feature type="transmembrane region" description="Helical" evidence="7">
    <location>
        <begin position="68"/>
        <end position="93"/>
    </location>
</feature>
<accession>A0A423VNP3</accession>
<dbReference type="InterPro" id="IPR036259">
    <property type="entry name" value="MFS_trans_sf"/>
</dbReference>
<feature type="transmembrane region" description="Helical" evidence="7">
    <location>
        <begin position="393"/>
        <end position="412"/>
    </location>
</feature>